<name>A0A2I1GS10_9GLOM</name>
<comment type="caution">
    <text evidence="1">The sequence shown here is derived from an EMBL/GenBank/DDBJ whole genome shotgun (WGS) entry which is preliminary data.</text>
</comment>
<reference evidence="1 2" key="1">
    <citation type="submission" date="2015-10" db="EMBL/GenBank/DDBJ databases">
        <title>Genome analyses suggest a sexual origin of heterokaryosis in a supposedly ancient asexual fungus.</title>
        <authorList>
            <person name="Ropars J."/>
            <person name="Sedzielewska K."/>
            <person name="Noel J."/>
            <person name="Charron P."/>
            <person name="Farinelli L."/>
            <person name="Marton T."/>
            <person name="Kruger M."/>
            <person name="Pelin A."/>
            <person name="Brachmann A."/>
            <person name="Corradi N."/>
        </authorList>
    </citation>
    <scope>NUCLEOTIDE SEQUENCE [LARGE SCALE GENOMIC DNA]</scope>
    <source>
        <strain evidence="1 2">A4</strain>
    </source>
</reference>
<sequence length="108" mass="12921">MSEENEIIRCGDVIHVDNPPTNITDDDNANVINIRTRNRSREILLDHVEELCTWKGFIINWINYFKDQVHTETNMVYFREYPTVHPHFLFEVFFLPSSFMKDCSRNLI</sequence>
<evidence type="ECO:0000313" key="2">
    <source>
        <dbReference type="Proteomes" id="UP000234323"/>
    </source>
</evidence>
<protein>
    <submittedName>
        <fullName evidence="1">Uncharacterized protein</fullName>
    </submittedName>
</protein>
<evidence type="ECO:0000313" key="1">
    <source>
        <dbReference type="EMBL" id="PKY49365.1"/>
    </source>
</evidence>
<proteinExistence type="predicted"/>
<dbReference type="Proteomes" id="UP000234323">
    <property type="component" value="Unassembled WGS sequence"/>
</dbReference>
<accession>A0A2I1GS10</accession>
<dbReference type="EMBL" id="LLXI01000734">
    <property type="protein sequence ID" value="PKY49365.1"/>
    <property type="molecule type" value="Genomic_DNA"/>
</dbReference>
<dbReference type="AlphaFoldDB" id="A0A2I1GS10"/>
<keyword evidence="2" id="KW-1185">Reference proteome</keyword>
<gene>
    <name evidence="1" type="ORF">RhiirA4_545216</name>
</gene>
<organism evidence="1 2">
    <name type="scientific">Rhizophagus irregularis</name>
    <dbReference type="NCBI Taxonomy" id="588596"/>
    <lineage>
        <taxon>Eukaryota</taxon>
        <taxon>Fungi</taxon>
        <taxon>Fungi incertae sedis</taxon>
        <taxon>Mucoromycota</taxon>
        <taxon>Glomeromycotina</taxon>
        <taxon>Glomeromycetes</taxon>
        <taxon>Glomerales</taxon>
        <taxon>Glomeraceae</taxon>
        <taxon>Rhizophagus</taxon>
    </lineage>
</organism>